<gene>
    <name evidence="1" type="ORF">O3M35_001116</name>
</gene>
<proteinExistence type="predicted"/>
<comment type="caution">
    <text evidence="1">The sequence shown here is derived from an EMBL/GenBank/DDBJ whole genome shotgun (WGS) entry which is preliminary data.</text>
</comment>
<accession>A0AAW1DSX6</accession>
<dbReference type="InterPro" id="IPR035992">
    <property type="entry name" value="Ricin_B-like_lectins"/>
</dbReference>
<sequence>MALEERRSTRGLGCEGRLDVEVLITGYSNLMNVEVDYLQRNYTELSEELPKIKTSDEAQMIKTRNVELKTELVSLKSNLDEKTIKGLMLLSAYQESSDNIVNEYESLCDDIDIFIEKTADMEQSIIANNCIEIIKKRNFELADNQFNQITDKNKISYIVNKTYSPRNFYTILNLTDHITNIAKRFYILNELNKEMRINGHMTANKLITLANSLSNKVVNVPMFDNEITPKAIELMDLVKTDIKTLTVMHLVDVLQDNKTIKDCNVELLTKILSLDIQLTFDILYQSYMFSDNSGESLPSKFKEIFERLLNSSSTTLLDTNVIELIKNFFVKVGYADYADITINSLNNIPLPEIVRNVLTAKKVGIYNSGYLRSSSDSMNSKYGVFTYTGSGYVIYEFWMLKRNGTFYKIRSYPFENYYLDVDKDNNVFLNNEISLKNGYWKLEIQDEKQCLIRNVGNNKYLYTSSSNSPAVTNDLDSQNNGLFLWTISDLSDK</sequence>
<keyword evidence="2" id="KW-1185">Reference proteome</keyword>
<dbReference type="AlphaFoldDB" id="A0AAW1DSX6"/>
<evidence type="ECO:0000313" key="2">
    <source>
        <dbReference type="Proteomes" id="UP001461498"/>
    </source>
</evidence>
<dbReference type="SUPFAM" id="SSF50370">
    <property type="entry name" value="Ricin B-like lectins"/>
    <property type="match status" value="1"/>
</dbReference>
<organism evidence="1 2">
    <name type="scientific">Rhynocoris fuscipes</name>
    <dbReference type="NCBI Taxonomy" id="488301"/>
    <lineage>
        <taxon>Eukaryota</taxon>
        <taxon>Metazoa</taxon>
        <taxon>Ecdysozoa</taxon>
        <taxon>Arthropoda</taxon>
        <taxon>Hexapoda</taxon>
        <taxon>Insecta</taxon>
        <taxon>Pterygota</taxon>
        <taxon>Neoptera</taxon>
        <taxon>Paraneoptera</taxon>
        <taxon>Hemiptera</taxon>
        <taxon>Heteroptera</taxon>
        <taxon>Panheteroptera</taxon>
        <taxon>Cimicomorpha</taxon>
        <taxon>Reduviidae</taxon>
        <taxon>Harpactorinae</taxon>
        <taxon>Harpactorini</taxon>
        <taxon>Rhynocoris</taxon>
    </lineage>
</organism>
<evidence type="ECO:0000313" key="1">
    <source>
        <dbReference type="EMBL" id="KAK9512763.1"/>
    </source>
</evidence>
<reference evidence="1 2" key="1">
    <citation type="submission" date="2022-12" db="EMBL/GenBank/DDBJ databases">
        <title>Chromosome-level genome assembly of true bugs.</title>
        <authorList>
            <person name="Ma L."/>
            <person name="Li H."/>
        </authorList>
    </citation>
    <scope>NUCLEOTIDE SEQUENCE [LARGE SCALE GENOMIC DNA]</scope>
    <source>
        <strain evidence="1">Lab_2022b</strain>
    </source>
</reference>
<name>A0AAW1DSX6_9HEMI</name>
<protein>
    <submittedName>
        <fullName evidence="1">Uncharacterized protein</fullName>
    </submittedName>
</protein>
<dbReference type="EMBL" id="JAPXFL010000001">
    <property type="protein sequence ID" value="KAK9512763.1"/>
    <property type="molecule type" value="Genomic_DNA"/>
</dbReference>
<dbReference type="Gene3D" id="2.80.10.50">
    <property type="match status" value="1"/>
</dbReference>
<dbReference type="Proteomes" id="UP001461498">
    <property type="component" value="Unassembled WGS sequence"/>
</dbReference>